<dbReference type="RefSeq" id="WP_038553223.1">
    <property type="nucleotide sequence ID" value="NZ_CP006842.1"/>
</dbReference>
<sequence length="317" mass="35059">MTQKQTDQSIELTRLSHNVGAKIEGLRLGGDLDPDTVDRIRTELALHKVLIIRGQQHLTDEDQYAFASLLGTPTLAHPTVVSHGRDNLILEGAANAWHTDVSFVDRVPKISVLRAVELPGYGGATEWANTVAAYERLPEPLRDLADALWAVHTNDYDYASAKQPEAPDVTDSSGFSYAEFTRVRFETEHPLVHVHPATGERSLLLGQFVSRISGLRDDESRDLIRLFQARILSPDNTVRWHWEEGDVAIWDNLATQHYGVADFGDQRRKNHRVTLAGPVPTSVSGQRSRIITGDASAYSVIDDSGRLANYPGNLAVA</sequence>
<dbReference type="OrthoDB" id="581608at2"/>
<keyword evidence="5" id="KW-0560">Oxidoreductase</keyword>
<evidence type="ECO:0000256" key="3">
    <source>
        <dbReference type="ARBA" id="ARBA00022723"/>
    </source>
</evidence>
<dbReference type="GO" id="GO:0005737">
    <property type="term" value="C:cytoplasm"/>
    <property type="evidence" value="ECO:0007669"/>
    <property type="project" value="TreeGrafter"/>
</dbReference>
<dbReference type="EMBL" id="CP006842">
    <property type="protein sequence ID" value="AHW65218.1"/>
    <property type="molecule type" value="Genomic_DNA"/>
</dbReference>
<evidence type="ECO:0000256" key="6">
    <source>
        <dbReference type="ARBA" id="ARBA00023004"/>
    </source>
</evidence>
<evidence type="ECO:0000259" key="7">
    <source>
        <dbReference type="Pfam" id="PF02668"/>
    </source>
</evidence>
<evidence type="ECO:0000256" key="5">
    <source>
        <dbReference type="ARBA" id="ARBA00023002"/>
    </source>
</evidence>
<dbReference type="GO" id="GO:0046872">
    <property type="term" value="F:metal ion binding"/>
    <property type="evidence" value="ECO:0007669"/>
    <property type="project" value="UniProtKB-KW"/>
</dbReference>
<name>X5DPT4_9CORY</name>
<proteinExistence type="inferred from homology"/>
<comment type="similarity">
    <text evidence="2">Belongs to the TfdA dioxygenase family.</text>
</comment>
<feature type="domain" description="TauD/TfdA-like" evidence="7">
    <location>
        <begin position="14"/>
        <end position="274"/>
    </location>
</feature>
<dbReference type="Proteomes" id="UP000023703">
    <property type="component" value="Chromosome"/>
</dbReference>
<dbReference type="InterPro" id="IPR051323">
    <property type="entry name" value="AtsK-like"/>
</dbReference>
<dbReference type="InterPro" id="IPR003819">
    <property type="entry name" value="TauD/TfdA-like"/>
</dbReference>
<dbReference type="Gene3D" id="3.60.130.10">
    <property type="entry name" value="Clavaminate synthase-like"/>
    <property type="match status" value="1"/>
</dbReference>
<dbReference type="PANTHER" id="PTHR30468:SF5">
    <property type="entry name" value="ALPHA-KETOGLUTARATE-DEPENDENT SULFATE ESTER DIOXYGENASE"/>
    <property type="match status" value="1"/>
</dbReference>
<dbReference type="PANTHER" id="PTHR30468">
    <property type="entry name" value="ALPHA-KETOGLUTARATE-DEPENDENT SULFONATE DIOXYGENASE"/>
    <property type="match status" value="1"/>
</dbReference>
<protein>
    <submittedName>
        <fullName evidence="8">Putative dioxygenase</fullName>
    </submittedName>
</protein>
<dbReference type="InterPro" id="IPR042098">
    <property type="entry name" value="TauD-like_sf"/>
</dbReference>
<dbReference type="SUPFAM" id="SSF51197">
    <property type="entry name" value="Clavaminate synthase-like"/>
    <property type="match status" value="1"/>
</dbReference>
<dbReference type="KEGG" id="cgy:CGLY_13890"/>
<gene>
    <name evidence="8" type="ORF">CGLY_13890</name>
</gene>
<evidence type="ECO:0000313" key="8">
    <source>
        <dbReference type="EMBL" id="AHW65218.1"/>
    </source>
</evidence>
<keyword evidence="4 8" id="KW-0223">Dioxygenase</keyword>
<dbReference type="eggNOG" id="COG2175">
    <property type="taxonomic scope" value="Bacteria"/>
</dbReference>
<organism evidence="8 9">
    <name type="scientific">Corynebacterium glyciniphilum AJ 3170</name>
    <dbReference type="NCBI Taxonomy" id="1404245"/>
    <lineage>
        <taxon>Bacteria</taxon>
        <taxon>Bacillati</taxon>
        <taxon>Actinomycetota</taxon>
        <taxon>Actinomycetes</taxon>
        <taxon>Mycobacteriales</taxon>
        <taxon>Corynebacteriaceae</taxon>
        <taxon>Corynebacterium</taxon>
    </lineage>
</organism>
<evidence type="ECO:0000313" key="9">
    <source>
        <dbReference type="Proteomes" id="UP000023703"/>
    </source>
</evidence>
<keyword evidence="3" id="KW-0479">Metal-binding</keyword>
<dbReference type="STRING" id="1404245.CGLY_13890"/>
<keyword evidence="6" id="KW-0408">Iron</keyword>
<dbReference type="Pfam" id="PF02668">
    <property type="entry name" value="TauD"/>
    <property type="match status" value="1"/>
</dbReference>
<dbReference type="AlphaFoldDB" id="X5DPT4"/>
<dbReference type="HOGENOM" id="CLU_036005_2_1_11"/>
<dbReference type="GO" id="GO:0016706">
    <property type="term" value="F:2-oxoglutarate-dependent dioxygenase activity"/>
    <property type="evidence" value="ECO:0007669"/>
    <property type="project" value="TreeGrafter"/>
</dbReference>
<evidence type="ECO:0000256" key="2">
    <source>
        <dbReference type="ARBA" id="ARBA00005896"/>
    </source>
</evidence>
<keyword evidence="9" id="KW-1185">Reference proteome</keyword>
<evidence type="ECO:0000256" key="4">
    <source>
        <dbReference type="ARBA" id="ARBA00022964"/>
    </source>
</evidence>
<comment type="cofactor">
    <cofactor evidence="1">
        <name>Fe(2+)</name>
        <dbReference type="ChEBI" id="CHEBI:29033"/>
    </cofactor>
</comment>
<reference evidence="8 9" key="1">
    <citation type="journal article" date="2015" name="Int. J. Syst. Evol. Microbiol.">
        <title>Revisiting Corynebacterium glyciniphilum (ex Kubota et al., 1972) sp. nov., nom. rev., isolated from putrefied banana.</title>
        <authorList>
            <person name="Al-Dilaimi A."/>
            <person name="Bednarz H."/>
            <person name="Lomker A."/>
            <person name="Niehaus K."/>
            <person name="Kalinowski J."/>
            <person name="Ruckert C."/>
        </authorList>
    </citation>
    <scope>NUCLEOTIDE SEQUENCE [LARGE SCALE GENOMIC DNA]</scope>
    <source>
        <strain evidence="8">AJ 3170</strain>
    </source>
</reference>
<evidence type="ECO:0000256" key="1">
    <source>
        <dbReference type="ARBA" id="ARBA00001954"/>
    </source>
</evidence>
<accession>X5DPT4</accession>